<dbReference type="InterPro" id="IPR050808">
    <property type="entry name" value="Phage_Integrase"/>
</dbReference>
<dbReference type="InterPro" id="IPR044068">
    <property type="entry name" value="CB"/>
</dbReference>
<evidence type="ECO:0000256" key="3">
    <source>
        <dbReference type="ARBA" id="ARBA00023125"/>
    </source>
</evidence>
<evidence type="ECO:0000256" key="4">
    <source>
        <dbReference type="PROSITE-ProRule" id="PRU01248"/>
    </source>
</evidence>
<dbReference type="OrthoDB" id="9775880at2"/>
<name>A0A836MT82_9NEIS</name>
<evidence type="ECO:0000313" key="6">
    <source>
        <dbReference type="EMBL" id="KDN15867.1"/>
    </source>
</evidence>
<evidence type="ECO:0000259" key="5">
    <source>
        <dbReference type="PROSITE" id="PS51900"/>
    </source>
</evidence>
<gene>
    <name evidence="6" type="ORF">SALWKB29_0286</name>
</gene>
<comment type="similarity">
    <text evidence="1">Belongs to the 'phage' integrase family.</text>
</comment>
<dbReference type="GO" id="GO:0003677">
    <property type="term" value="F:DNA binding"/>
    <property type="evidence" value="ECO:0007669"/>
    <property type="project" value="UniProtKB-UniRule"/>
</dbReference>
<dbReference type="InterPro" id="IPR053876">
    <property type="entry name" value="Phage_int_M"/>
</dbReference>
<evidence type="ECO:0000256" key="1">
    <source>
        <dbReference type="ARBA" id="ARBA00008857"/>
    </source>
</evidence>
<organism evidence="6 7">
    <name type="scientific">Snodgrassella communis</name>
    <dbReference type="NCBI Taxonomy" id="2946699"/>
    <lineage>
        <taxon>Bacteria</taxon>
        <taxon>Pseudomonadati</taxon>
        <taxon>Pseudomonadota</taxon>
        <taxon>Betaproteobacteria</taxon>
        <taxon>Neisseriales</taxon>
        <taxon>Neisseriaceae</taxon>
        <taxon>Snodgrassella</taxon>
    </lineage>
</organism>
<feature type="domain" description="Core-binding (CB)" evidence="5">
    <location>
        <begin position="107"/>
        <end position="190"/>
    </location>
</feature>
<dbReference type="PANTHER" id="PTHR30629">
    <property type="entry name" value="PROPHAGE INTEGRASE"/>
    <property type="match status" value="1"/>
</dbReference>
<evidence type="ECO:0000313" key="7">
    <source>
        <dbReference type="Proteomes" id="UP000027170"/>
    </source>
</evidence>
<sequence>MAVQSRKRLTDSKLRNITPNSNQLTSSSVAGLVFKPSSCTKGTGAWILRYYDKVSKKRTKITLGHYPKMGIAAAEEAKFLRAALKQGLNPKVEKQKAQDRERQKQLNTFKSISEEFFNKEKIMKCWKNQKSIDNWSDRMKKYVYPALADKPIIEINARDLTAILIAIWNTKTETANRVLYQIKQLFNWANLMGYCNHNPYEATKTASGKQKVLPVDKPPTLASVKL</sequence>
<dbReference type="SUPFAM" id="SSF56349">
    <property type="entry name" value="DNA breaking-rejoining enzymes"/>
    <property type="match status" value="1"/>
</dbReference>
<dbReference type="Pfam" id="PF13356">
    <property type="entry name" value="Arm-DNA-bind_3"/>
    <property type="match status" value="1"/>
</dbReference>
<keyword evidence="7" id="KW-1185">Reference proteome</keyword>
<dbReference type="EMBL" id="JFZV01000001">
    <property type="protein sequence ID" value="KDN15867.1"/>
    <property type="molecule type" value="Genomic_DNA"/>
</dbReference>
<dbReference type="PANTHER" id="PTHR30629:SF2">
    <property type="entry name" value="PROPHAGE INTEGRASE INTS-RELATED"/>
    <property type="match status" value="1"/>
</dbReference>
<comment type="caution">
    <text evidence="6">The sequence shown here is derived from an EMBL/GenBank/DDBJ whole genome shotgun (WGS) entry which is preliminary data.</text>
</comment>
<dbReference type="Proteomes" id="UP000027170">
    <property type="component" value="Unassembled WGS sequence"/>
</dbReference>
<dbReference type="Pfam" id="PF22022">
    <property type="entry name" value="Phage_int_M"/>
    <property type="match status" value="1"/>
</dbReference>
<accession>A0A836MT82</accession>
<reference evidence="6 7" key="1">
    <citation type="submission" date="2014-03" db="EMBL/GenBank/DDBJ databases">
        <title>The genomes of two eusocial bee gut symbionts.</title>
        <authorList>
            <person name="Kwong W.K."/>
            <person name="Engel P."/>
            <person name="Koch H."/>
            <person name="Moran N.A."/>
        </authorList>
    </citation>
    <scope>NUCLEOTIDE SEQUENCE [LARGE SCALE GENOMIC DNA]</scope>
    <source>
        <strain evidence="7">wkB29</strain>
    </source>
</reference>
<dbReference type="Gene3D" id="3.30.160.390">
    <property type="entry name" value="Integrase, DNA-binding domain"/>
    <property type="match status" value="1"/>
</dbReference>
<proteinExistence type="inferred from homology"/>
<dbReference type="Gene3D" id="1.10.150.130">
    <property type="match status" value="1"/>
</dbReference>
<dbReference type="PROSITE" id="PS51900">
    <property type="entry name" value="CB"/>
    <property type="match status" value="1"/>
</dbReference>
<dbReference type="InterPro" id="IPR038488">
    <property type="entry name" value="Integrase_DNA-bd_sf"/>
</dbReference>
<evidence type="ECO:0000256" key="2">
    <source>
        <dbReference type="ARBA" id="ARBA00022908"/>
    </source>
</evidence>
<dbReference type="InterPro" id="IPR025166">
    <property type="entry name" value="Integrase_DNA_bind_dom"/>
</dbReference>
<keyword evidence="2" id="KW-0229">DNA integration</keyword>
<keyword evidence="3 4" id="KW-0238">DNA-binding</keyword>
<dbReference type="AlphaFoldDB" id="A0A836MT82"/>
<dbReference type="GO" id="GO:0015074">
    <property type="term" value="P:DNA integration"/>
    <property type="evidence" value="ECO:0007669"/>
    <property type="project" value="UniProtKB-KW"/>
</dbReference>
<protein>
    <submittedName>
        <fullName evidence="6">Phage integrase</fullName>
    </submittedName>
</protein>
<dbReference type="RefSeq" id="WP_037490308.1">
    <property type="nucleotide sequence ID" value="NZ_JFZV01000001.1"/>
</dbReference>
<dbReference type="InterPro" id="IPR011010">
    <property type="entry name" value="DNA_brk_join_enz"/>
</dbReference>
<dbReference type="InterPro" id="IPR010998">
    <property type="entry name" value="Integrase_recombinase_N"/>
</dbReference>